<feature type="domain" description="UVR" evidence="2">
    <location>
        <begin position="240"/>
        <end position="265"/>
    </location>
</feature>
<gene>
    <name evidence="3" type="ORF">Pla111_05690</name>
</gene>
<sequence length="269" mass="30541">MTQRPTSLDQLLREWPYEFGEVVARWAHGADGRPVLQMRIDLGVLQMEVEGRPDGNRPEGAESYCALIARYEQKRGKQPWILDAQQCAEVDREFVQFYHRRVAWLALHEFRRAQADADHTLLLMDRSAAHSPTEEWVEAHEQYRPFVLFHRTQAAALAELEESAPDLALREIDAGRRLIASLESQEEGLSESDPASPSGGRRFQAGEDLTEEAEGPSEFLQKLAALRDSILSEYGLDPSLEEQLSEAIAKEQYERAAVLRDQISAQQRS</sequence>
<evidence type="ECO:0000313" key="3">
    <source>
        <dbReference type="EMBL" id="TWT48794.1"/>
    </source>
</evidence>
<accession>A0A5C5WDM2</accession>
<feature type="region of interest" description="Disordered" evidence="1">
    <location>
        <begin position="183"/>
        <end position="203"/>
    </location>
</feature>
<reference evidence="3 4" key="1">
    <citation type="submission" date="2019-02" db="EMBL/GenBank/DDBJ databases">
        <title>Deep-cultivation of Planctomycetes and their phenomic and genomic characterization uncovers novel biology.</title>
        <authorList>
            <person name="Wiegand S."/>
            <person name="Jogler M."/>
            <person name="Boedeker C."/>
            <person name="Pinto D."/>
            <person name="Vollmers J."/>
            <person name="Rivas-Marin E."/>
            <person name="Kohn T."/>
            <person name="Peeters S.H."/>
            <person name="Heuer A."/>
            <person name="Rast P."/>
            <person name="Oberbeckmann S."/>
            <person name="Bunk B."/>
            <person name="Jeske O."/>
            <person name="Meyerdierks A."/>
            <person name="Storesund J.E."/>
            <person name="Kallscheuer N."/>
            <person name="Luecker S."/>
            <person name="Lage O.M."/>
            <person name="Pohl T."/>
            <person name="Merkel B.J."/>
            <person name="Hornburger P."/>
            <person name="Mueller R.-W."/>
            <person name="Bruemmer F."/>
            <person name="Labrenz M."/>
            <person name="Spormann A.M."/>
            <person name="Op Den Camp H."/>
            <person name="Overmann J."/>
            <person name="Amann R."/>
            <person name="Jetten M.S.M."/>
            <person name="Mascher T."/>
            <person name="Medema M.H."/>
            <person name="Devos D.P."/>
            <person name="Kaster A.-K."/>
            <person name="Ovreas L."/>
            <person name="Rohde M."/>
            <person name="Galperin M.Y."/>
            <person name="Jogler C."/>
        </authorList>
    </citation>
    <scope>NUCLEOTIDE SEQUENCE [LARGE SCALE GENOMIC DNA]</scope>
    <source>
        <strain evidence="3 4">Pla111</strain>
    </source>
</reference>
<evidence type="ECO:0000259" key="2">
    <source>
        <dbReference type="Pfam" id="PF02151"/>
    </source>
</evidence>
<dbReference type="AlphaFoldDB" id="A0A5C5WDM2"/>
<protein>
    <submittedName>
        <fullName evidence="3">UvrB/uvrC motif protein</fullName>
    </submittedName>
</protein>
<evidence type="ECO:0000256" key="1">
    <source>
        <dbReference type="SAM" id="MobiDB-lite"/>
    </source>
</evidence>
<proteinExistence type="predicted"/>
<dbReference type="InterPro" id="IPR001943">
    <property type="entry name" value="UVR_dom"/>
</dbReference>
<evidence type="ECO:0000313" key="4">
    <source>
        <dbReference type="Proteomes" id="UP000318995"/>
    </source>
</evidence>
<dbReference type="OrthoDB" id="252502at2"/>
<organism evidence="3 4">
    <name type="scientific">Botrimarina hoheduenensis</name>
    <dbReference type="NCBI Taxonomy" id="2528000"/>
    <lineage>
        <taxon>Bacteria</taxon>
        <taxon>Pseudomonadati</taxon>
        <taxon>Planctomycetota</taxon>
        <taxon>Planctomycetia</taxon>
        <taxon>Pirellulales</taxon>
        <taxon>Lacipirellulaceae</taxon>
        <taxon>Botrimarina</taxon>
    </lineage>
</organism>
<comment type="caution">
    <text evidence="3">The sequence shown here is derived from an EMBL/GenBank/DDBJ whole genome shotgun (WGS) entry which is preliminary data.</text>
</comment>
<dbReference type="Pfam" id="PF02151">
    <property type="entry name" value="UVR"/>
    <property type="match status" value="1"/>
</dbReference>
<dbReference type="Proteomes" id="UP000318995">
    <property type="component" value="Unassembled WGS sequence"/>
</dbReference>
<dbReference type="RefSeq" id="WP_146571118.1">
    <property type="nucleotide sequence ID" value="NZ_SJPH01000001.1"/>
</dbReference>
<dbReference type="EMBL" id="SJPH01000001">
    <property type="protein sequence ID" value="TWT48794.1"/>
    <property type="molecule type" value="Genomic_DNA"/>
</dbReference>
<name>A0A5C5WDM2_9BACT</name>
<keyword evidence="4" id="KW-1185">Reference proteome</keyword>